<evidence type="ECO:0000313" key="2">
    <source>
        <dbReference type="Proteomes" id="UP000557217"/>
    </source>
</evidence>
<gene>
    <name evidence="1" type="ORF">HNR36_000887</name>
</gene>
<dbReference type="EMBL" id="JACHGZ010000007">
    <property type="protein sequence ID" value="MBB5148501.1"/>
    <property type="molecule type" value="Genomic_DNA"/>
</dbReference>
<keyword evidence="2" id="KW-1185">Reference proteome</keyword>
<protein>
    <submittedName>
        <fullName evidence="1">Uncharacterized protein</fullName>
    </submittedName>
</protein>
<sequence>MSGLEKDWGYILICSLFAKAVNGKIGNLRAF</sequence>
<proteinExistence type="predicted"/>
<organism evidence="1 2">
    <name type="scientific">Ureibacillus thermosphaericus</name>
    <dbReference type="NCBI Taxonomy" id="51173"/>
    <lineage>
        <taxon>Bacteria</taxon>
        <taxon>Bacillati</taxon>
        <taxon>Bacillota</taxon>
        <taxon>Bacilli</taxon>
        <taxon>Bacillales</taxon>
        <taxon>Caryophanaceae</taxon>
        <taxon>Ureibacillus</taxon>
    </lineage>
</organism>
<dbReference type="AlphaFoldDB" id="A0A840PUT9"/>
<evidence type="ECO:0000313" key="1">
    <source>
        <dbReference type="EMBL" id="MBB5148501.1"/>
    </source>
</evidence>
<dbReference type="Proteomes" id="UP000557217">
    <property type="component" value="Unassembled WGS sequence"/>
</dbReference>
<accession>A0A840PUT9</accession>
<reference evidence="1 2" key="1">
    <citation type="submission" date="2020-08" db="EMBL/GenBank/DDBJ databases">
        <title>Genomic Encyclopedia of Type Strains, Phase IV (KMG-IV): sequencing the most valuable type-strain genomes for metagenomic binning, comparative biology and taxonomic classification.</title>
        <authorList>
            <person name="Goeker M."/>
        </authorList>
    </citation>
    <scope>NUCLEOTIDE SEQUENCE [LARGE SCALE GENOMIC DNA]</scope>
    <source>
        <strain evidence="1 2">DSM 10633</strain>
    </source>
</reference>
<comment type="caution">
    <text evidence="1">The sequence shown here is derived from an EMBL/GenBank/DDBJ whole genome shotgun (WGS) entry which is preliminary data.</text>
</comment>
<name>A0A840PUT9_URETH</name>